<dbReference type="EMBL" id="JAUSWJ010000001">
    <property type="protein sequence ID" value="MDQ0514590.1"/>
    <property type="molecule type" value="Genomic_DNA"/>
</dbReference>
<comment type="caution">
    <text evidence="2">The sequence shown here is derived from an EMBL/GenBank/DDBJ whole genome shotgun (WGS) entry which is preliminary data.</text>
</comment>
<keyword evidence="1" id="KW-0732">Signal</keyword>
<keyword evidence="3" id="KW-1185">Reference proteome</keyword>
<evidence type="ECO:0008006" key="4">
    <source>
        <dbReference type="Google" id="ProtNLM"/>
    </source>
</evidence>
<reference evidence="2 3" key="1">
    <citation type="submission" date="2023-07" db="EMBL/GenBank/DDBJ databases">
        <title>Genomic Encyclopedia of Type Strains, Phase IV (KMG-IV): sequencing the most valuable type-strain genomes for metagenomic binning, comparative biology and taxonomic classification.</title>
        <authorList>
            <person name="Goeker M."/>
        </authorList>
    </citation>
    <scope>NUCLEOTIDE SEQUENCE [LARGE SCALE GENOMIC DNA]</scope>
    <source>
        <strain evidence="2 3">B1-1</strain>
    </source>
</reference>
<name>A0ABU0M159_9HYPH</name>
<gene>
    <name evidence="2" type="ORF">QO015_000203</name>
</gene>
<protein>
    <recommendedName>
        <fullName evidence="4">Lipoprotein</fullName>
    </recommendedName>
</protein>
<evidence type="ECO:0000313" key="2">
    <source>
        <dbReference type="EMBL" id="MDQ0514590.1"/>
    </source>
</evidence>
<organism evidence="2 3">
    <name type="scientific">Kaistia geumhonensis</name>
    <dbReference type="NCBI Taxonomy" id="410839"/>
    <lineage>
        <taxon>Bacteria</taxon>
        <taxon>Pseudomonadati</taxon>
        <taxon>Pseudomonadota</taxon>
        <taxon>Alphaproteobacteria</taxon>
        <taxon>Hyphomicrobiales</taxon>
        <taxon>Kaistiaceae</taxon>
        <taxon>Kaistia</taxon>
    </lineage>
</organism>
<feature type="signal peptide" evidence="1">
    <location>
        <begin position="1"/>
        <end position="30"/>
    </location>
</feature>
<dbReference type="RefSeq" id="WP_266282062.1">
    <property type="nucleotide sequence ID" value="NZ_JAPKNF010000001.1"/>
</dbReference>
<feature type="chain" id="PRO_5046273678" description="Lipoprotein" evidence="1">
    <location>
        <begin position="31"/>
        <end position="196"/>
    </location>
</feature>
<accession>A0ABU0M159</accession>
<dbReference type="PROSITE" id="PS51257">
    <property type="entry name" value="PROKAR_LIPOPROTEIN"/>
    <property type="match status" value="1"/>
</dbReference>
<dbReference type="Proteomes" id="UP001223743">
    <property type="component" value="Unassembled WGS sequence"/>
</dbReference>
<sequence length="196" mass="20068">MVHAIRAPGSGLARRHLGFSAILAAAAALAACTSENAIESAAVPAAPAVPMFTSDELVGKWGLGSFRNEADLARTANEARRYCSNPYVITKGPNGGVMMYLADQTQPSEVFVKNAGGRIYIGPPGPPGTAKDRQVTSFQNGVLVAAWVDPTVTARYGTMVFVRCDAPAAPLAPTASAAPAAGSALTLPPASATTTR</sequence>
<proteinExistence type="predicted"/>
<evidence type="ECO:0000256" key="1">
    <source>
        <dbReference type="SAM" id="SignalP"/>
    </source>
</evidence>
<evidence type="ECO:0000313" key="3">
    <source>
        <dbReference type="Proteomes" id="UP001223743"/>
    </source>
</evidence>